<name>A0A6A6NND5_9PEZI</name>
<sequence>MAQIALPRHQPAEHEVTVGSPLYHQRTPSAVGHVELLPNPNFVFPMRGPDSPTAAATPPSSGRLVSAQQLSSSKPAPDNVEQKRSASALPNFSFNPATATEAAASASTPPQSPTLPETPTTPSRAMGHRRGGSEFIGGDSRFGTTSAVLSSSPTKSEAPLPTPNQGLRAGPPGGRRGHAHRRSGAISSHDLKVLQPTDPNVGKRGGSAPVTPREAEAKPMFDHIANRSFSNPSLRQSNEESSTGAPAPNPLFPEEPDSSPKRPPSRARVGFSDRVEYIRPLSTISSETESSLSTVRSHSVSNSLSSVISAGAPSPPSARMKPSLNTTLEEDGTVSRPSTAGAVLDMQRRNSDMSAEVKSLKRPRSALMSPTSPNAQDGLNSPTPEPKRKSFFKMEQRKSDPLLPSLLPFSGHSDRSFFSGSPSSSPVMTPTDPESKDKLSSDSSEKHNKSRGKVSKKPRKVKSWADSISRKVGLQGNKPKIQRCPTPPLPSTPPSTSTDDFDLADNFDIDNTVTLISTPQNNARPTLKTDSDTLKSWKPRELSSPDGDSNSPIIDLDAALGPFKTPSLGAPPRAHRGRRMHSSGQLPAHRRAESAPELAPFEGRGTAAASTMADVFEEDEEEAEDEQTPVKKHSPSPSNATDGEDESRVGIEVVESDDKSAGSEMKWDFDQGLGIREEKNANDAEAADTQRSSHEDPFISKEPERAFLPKEPQPQMHLGLPAPPQQQQQPHLQQPQHNMILTPETTFTASSSLSTPDFSPCTSSFDAPRLGTAASSVTTTDNRSTLNSFAMADGPAGPELRVSVDDVPSLTSSRSTWTSGAPGRSTGGGGVSFPSFMPRTPGDRSASLCSFPEELAAAQDAQGRDSVDEQRRRKRSSIASLSRLMGGSGGAERSKLHIEQRPHSEHMEPSGGGGKKAKRLSRLMMFWKGKDGSAK</sequence>
<feature type="compositionally biased region" description="Polar residues" evidence="1">
    <location>
        <begin position="743"/>
        <end position="765"/>
    </location>
</feature>
<dbReference type="OrthoDB" id="5406427at2759"/>
<evidence type="ECO:0000313" key="3">
    <source>
        <dbReference type="Proteomes" id="UP000799766"/>
    </source>
</evidence>
<feature type="compositionally biased region" description="Basic and acidic residues" evidence="1">
    <location>
        <begin position="213"/>
        <end position="225"/>
    </location>
</feature>
<feature type="compositionally biased region" description="Acidic residues" evidence="1">
    <location>
        <begin position="615"/>
        <end position="627"/>
    </location>
</feature>
<evidence type="ECO:0000313" key="2">
    <source>
        <dbReference type="EMBL" id="KAF2452987.1"/>
    </source>
</evidence>
<feature type="region of interest" description="Disordered" evidence="1">
    <location>
        <begin position="1"/>
        <end position="20"/>
    </location>
</feature>
<feature type="compositionally biased region" description="Polar residues" evidence="1">
    <location>
        <begin position="227"/>
        <end position="244"/>
    </location>
</feature>
<feature type="compositionally biased region" description="Low complexity" evidence="1">
    <location>
        <begin position="96"/>
        <end position="123"/>
    </location>
</feature>
<feature type="compositionally biased region" description="Basic and acidic residues" evidence="1">
    <location>
        <begin position="385"/>
        <end position="400"/>
    </location>
</feature>
<reference evidence="2" key="1">
    <citation type="journal article" date="2020" name="Stud. Mycol.">
        <title>101 Dothideomycetes genomes: a test case for predicting lifestyles and emergence of pathogens.</title>
        <authorList>
            <person name="Haridas S."/>
            <person name="Albert R."/>
            <person name="Binder M."/>
            <person name="Bloem J."/>
            <person name="Labutti K."/>
            <person name="Salamov A."/>
            <person name="Andreopoulos B."/>
            <person name="Baker S."/>
            <person name="Barry K."/>
            <person name="Bills G."/>
            <person name="Bluhm B."/>
            <person name="Cannon C."/>
            <person name="Castanera R."/>
            <person name="Culley D."/>
            <person name="Daum C."/>
            <person name="Ezra D."/>
            <person name="Gonzalez J."/>
            <person name="Henrissat B."/>
            <person name="Kuo A."/>
            <person name="Liang C."/>
            <person name="Lipzen A."/>
            <person name="Lutzoni F."/>
            <person name="Magnuson J."/>
            <person name="Mondo S."/>
            <person name="Nolan M."/>
            <person name="Ohm R."/>
            <person name="Pangilinan J."/>
            <person name="Park H.-J."/>
            <person name="Ramirez L."/>
            <person name="Alfaro M."/>
            <person name="Sun H."/>
            <person name="Tritt A."/>
            <person name="Yoshinaga Y."/>
            <person name="Zwiers L.-H."/>
            <person name="Turgeon B."/>
            <person name="Goodwin S."/>
            <person name="Spatafora J."/>
            <person name="Crous P."/>
            <person name="Grigoriev I."/>
        </authorList>
    </citation>
    <scope>NUCLEOTIDE SEQUENCE</scope>
    <source>
        <strain evidence="2">ATCC 16933</strain>
    </source>
</reference>
<feature type="compositionally biased region" description="Basic residues" evidence="1">
    <location>
        <begin position="448"/>
        <end position="462"/>
    </location>
</feature>
<evidence type="ECO:0000256" key="1">
    <source>
        <dbReference type="SAM" id="MobiDB-lite"/>
    </source>
</evidence>
<feature type="compositionally biased region" description="Acidic residues" evidence="1">
    <location>
        <begin position="499"/>
        <end position="508"/>
    </location>
</feature>
<evidence type="ECO:0008006" key="4">
    <source>
        <dbReference type="Google" id="ProtNLM"/>
    </source>
</evidence>
<feature type="compositionally biased region" description="Basic and acidic residues" evidence="1">
    <location>
        <begin position="527"/>
        <end position="543"/>
    </location>
</feature>
<feature type="compositionally biased region" description="Basic and acidic residues" evidence="1">
    <location>
        <begin position="656"/>
        <end position="682"/>
    </location>
</feature>
<feature type="compositionally biased region" description="Basic and acidic residues" evidence="1">
    <location>
        <begin position="862"/>
        <end position="871"/>
    </location>
</feature>
<dbReference type="Proteomes" id="UP000799766">
    <property type="component" value="Unassembled WGS sequence"/>
</dbReference>
<dbReference type="EMBL" id="MU001701">
    <property type="protein sequence ID" value="KAF2452987.1"/>
    <property type="molecule type" value="Genomic_DNA"/>
</dbReference>
<feature type="compositionally biased region" description="Basic and acidic residues" evidence="1">
    <location>
        <begin position="433"/>
        <end position="447"/>
    </location>
</feature>
<feature type="compositionally biased region" description="Polar residues" evidence="1">
    <location>
        <begin position="773"/>
        <end position="788"/>
    </location>
</feature>
<protein>
    <recommendedName>
        <fullName evidence="4">Cell wall proline rich protein</fullName>
    </recommendedName>
</protein>
<feature type="region of interest" description="Disordered" evidence="1">
    <location>
        <begin position="40"/>
        <end position="920"/>
    </location>
</feature>
<feature type="compositionally biased region" description="Basic and acidic residues" evidence="1">
    <location>
        <begin position="691"/>
        <end position="708"/>
    </location>
</feature>
<feature type="compositionally biased region" description="Polar residues" evidence="1">
    <location>
        <begin position="368"/>
        <end position="382"/>
    </location>
</feature>
<feature type="compositionally biased region" description="Basic and acidic residues" evidence="1">
    <location>
        <begin position="892"/>
        <end position="908"/>
    </location>
</feature>
<dbReference type="AlphaFoldDB" id="A0A6A6NND5"/>
<feature type="compositionally biased region" description="Polar residues" evidence="1">
    <location>
        <begin position="809"/>
        <end position="818"/>
    </location>
</feature>
<proteinExistence type="predicted"/>
<accession>A0A6A6NND5</accession>
<keyword evidence="3" id="KW-1185">Reference proteome</keyword>
<organism evidence="2 3">
    <name type="scientific">Lineolata rhizophorae</name>
    <dbReference type="NCBI Taxonomy" id="578093"/>
    <lineage>
        <taxon>Eukaryota</taxon>
        <taxon>Fungi</taxon>
        <taxon>Dikarya</taxon>
        <taxon>Ascomycota</taxon>
        <taxon>Pezizomycotina</taxon>
        <taxon>Dothideomycetes</taxon>
        <taxon>Dothideomycetes incertae sedis</taxon>
        <taxon>Lineolatales</taxon>
        <taxon>Lineolataceae</taxon>
        <taxon>Lineolata</taxon>
    </lineage>
</organism>
<feature type="compositionally biased region" description="Low complexity" evidence="1">
    <location>
        <begin position="281"/>
        <end position="309"/>
    </location>
</feature>
<gene>
    <name evidence="2" type="ORF">BDY21DRAFT_293777</name>
</gene>
<feature type="compositionally biased region" description="Low complexity" evidence="1">
    <location>
        <begin position="401"/>
        <end position="426"/>
    </location>
</feature>
<feature type="compositionally biased region" description="Polar residues" evidence="1">
    <location>
        <begin position="512"/>
        <end position="524"/>
    </location>
</feature>
<feature type="compositionally biased region" description="Low complexity" evidence="1">
    <location>
        <begin position="717"/>
        <end position="737"/>
    </location>
</feature>
<feature type="compositionally biased region" description="Low complexity" evidence="1">
    <location>
        <begin position="51"/>
        <end position="61"/>
    </location>
</feature>
<feature type="compositionally biased region" description="Polar residues" evidence="1">
    <location>
        <begin position="142"/>
        <end position="155"/>
    </location>
</feature>